<dbReference type="SUPFAM" id="SSF51604">
    <property type="entry name" value="Enolase C-terminal domain-like"/>
    <property type="match status" value="1"/>
</dbReference>
<proteinExistence type="predicted"/>
<dbReference type="SMART" id="SM00922">
    <property type="entry name" value="MR_MLE"/>
    <property type="match status" value="1"/>
</dbReference>
<dbReference type="Proteomes" id="UP001174909">
    <property type="component" value="Unassembled WGS sequence"/>
</dbReference>
<gene>
    <name evidence="2" type="ORF">GBAR_LOCUS1675</name>
</gene>
<comment type="caution">
    <text evidence="2">The sequence shown here is derived from an EMBL/GenBank/DDBJ whole genome shotgun (WGS) entry which is preliminary data.</text>
</comment>
<dbReference type="EMBL" id="CASHTH010000243">
    <property type="protein sequence ID" value="CAI7995312.1"/>
    <property type="molecule type" value="Genomic_DNA"/>
</dbReference>
<evidence type="ECO:0000259" key="1">
    <source>
        <dbReference type="SMART" id="SM00922"/>
    </source>
</evidence>
<evidence type="ECO:0000313" key="3">
    <source>
        <dbReference type="Proteomes" id="UP001174909"/>
    </source>
</evidence>
<dbReference type="InterPro" id="IPR029065">
    <property type="entry name" value="Enolase_C-like"/>
</dbReference>
<dbReference type="InterPro" id="IPR036849">
    <property type="entry name" value="Enolase-like_C_sf"/>
</dbReference>
<dbReference type="AlphaFoldDB" id="A0AA35QY03"/>
<organism evidence="2 3">
    <name type="scientific">Geodia barretti</name>
    <name type="common">Barrett's horny sponge</name>
    <dbReference type="NCBI Taxonomy" id="519541"/>
    <lineage>
        <taxon>Eukaryota</taxon>
        <taxon>Metazoa</taxon>
        <taxon>Porifera</taxon>
        <taxon>Demospongiae</taxon>
        <taxon>Heteroscleromorpha</taxon>
        <taxon>Tetractinellida</taxon>
        <taxon>Astrophorina</taxon>
        <taxon>Geodiidae</taxon>
        <taxon>Geodia</taxon>
    </lineage>
</organism>
<dbReference type="InterPro" id="IPR029017">
    <property type="entry name" value="Enolase-like_N"/>
</dbReference>
<dbReference type="Gene3D" id="3.30.390.10">
    <property type="entry name" value="Enolase-like, N-terminal domain"/>
    <property type="match status" value="2"/>
</dbReference>
<accession>A0AA35QY03</accession>
<protein>
    <submittedName>
        <fullName evidence="2">N-succinyl-L-Arg/Lys racemase</fullName>
    </submittedName>
</protein>
<feature type="domain" description="Mandelate racemase/muconate lactonizing enzyme C-terminal" evidence="1">
    <location>
        <begin position="118"/>
        <end position="215"/>
    </location>
</feature>
<reference evidence="2" key="1">
    <citation type="submission" date="2023-03" db="EMBL/GenBank/DDBJ databases">
        <authorList>
            <person name="Steffen K."/>
            <person name="Cardenas P."/>
        </authorList>
    </citation>
    <scope>NUCLEOTIDE SEQUENCE</scope>
</reference>
<evidence type="ECO:0000313" key="2">
    <source>
        <dbReference type="EMBL" id="CAI7995312.1"/>
    </source>
</evidence>
<sequence>MKITEIESIPLRVPYEERIRKRYYHFAMTELVTVYKFYTDTGLIGLGENPGPPFDQEVLDAYLGTNPFDHVMGDGRFNLDMACYDLMGKDLGLPAWKLMGQQVRQWVAMGWWMPCMSPEDTAAEVQVAAERGYRGLKCKARAFYDVVEQSRAIQEVAPPDFRVEFDFNGSLINVEKALPILRELEKIPVVKGLEEPIFAYDVEGWRRLHQEIRIPFYLHGVGVIREGASRQPSGPWIGLRAGDFDGALCSHESVKSALASGWAFAAANTPILLQYVGTGITAAFACHLGAVIPTATIPGVTASHAYEDDLIATPHKVQRGFMRVPEGHGLGVVLDEDAVKRYSQTPEPTWERHISVVTLPGDIKHYYRNLQQAERLMKQGVDESYAPGVRLDEWEDDGSEAFDELFKQLQENDSPVWEAPTS</sequence>
<dbReference type="InterPro" id="IPR013342">
    <property type="entry name" value="Mandelate_racemase_C"/>
</dbReference>
<dbReference type="InterPro" id="IPR034593">
    <property type="entry name" value="DgoD-like"/>
</dbReference>
<dbReference type="Pfam" id="PF13378">
    <property type="entry name" value="MR_MLE_C"/>
    <property type="match status" value="1"/>
</dbReference>
<keyword evidence="3" id="KW-1185">Reference proteome</keyword>
<dbReference type="SUPFAM" id="SSF54826">
    <property type="entry name" value="Enolase N-terminal domain-like"/>
    <property type="match status" value="1"/>
</dbReference>
<dbReference type="PANTHER" id="PTHR48080">
    <property type="entry name" value="D-GALACTONATE DEHYDRATASE-RELATED"/>
    <property type="match status" value="1"/>
</dbReference>
<dbReference type="Gene3D" id="3.20.20.120">
    <property type="entry name" value="Enolase-like C-terminal domain"/>
    <property type="match status" value="1"/>
</dbReference>
<name>A0AA35QY03_GEOBA</name>